<comment type="caution">
    <text evidence="1">The sequence shown here is derived from an EMBL/GenBank/DDBJ whole genome shotgun (WGS) entry which is preliminary data.</text>
</comment>
<evidence type="ECO:0000313" key="2">
    <source>
        <dbReference type="Proteomes" id="UP000824065"/>
    </source>
</evidence>
<sequence>MHSFVYELARIPVRPDCYARAGNLPDWFYEQVCDYAENTDPPQREQAIADLSHFLGPLCTRKGDRLDFAPNLRDSFFRRGYVCFRAAAEVLAQTAYAVFSGSEKAPAFDLALSGLNDSYEDRYGVYVYTGTTNTLEPLDRWLRYADLSRPVYVGGVVDYHA</sequence>
<reference evidence="1" key="1">
    <citation type="journal article" date="2021" name="PeerJ">
        <title>Extensive microbial diversity within the chicken gut microbiome revealed by metagenomics and culture.</title>
        <authorList>
            <person name="Gilroy R."/>
            <person name="Ravi A."/>
            <person name="Getino M."/>
            <person name="Pursley I."/>
            <person name="Horton D.L."/>
            <person name="Alikhan N.F."/>
            <person name="Baker D."/>
            <person name="Gharbi K."/>
            <person name="Hall N."/>
            <person name="Watson M."/>
            <person name="Adriaenssens E.M."/>
            <person name="Foster-Nyarko E."/>
            <person name="Jarju S."/>
            <person name="Secka A."/>
            <person name="Antonio M."/>
            <person name="Oren A."/>
            <person name="Chaudhuri R.R."/>
            <person name="La Ragione R."/>
            <person name="Hildebrand F."/>
            <person name="Pallen M.J."/>
        </authorList>
    </citation>
    <scope>NUCLEOTIDE SEQUENCE</scope>
    <source>
        <strain evidence="1">ChiBcec16-3735</strain>
    </source>
</reference>
<name>A0A9D2FGT4_9FIRM</name>
<dbReference type="EMBL" id="DXBJ01000046">
    <property type="protein sequence ID" value="HIZ58222.1"/>
    <property type="molecule type" value="Genomic_DNA"/>
</dbReference>
<reference evidence="1" key="2">
    <citation type="submission" date="2021-04" db="EMBL/GenBank/DDBJ databases">
        <authorList>
            <person name="Gilroy R."/>
        </authorList>
    </citation>
    <scope>NUCLEOTIDE SEQUENCE</scope>
    <source>
        <strain evidence="1">ChiBcec16-3735</strain>
    </source>
</reference>
<proteinExistence type="predicted"/>
<organism evidence="1 2">
    <name type="scientific">Candidatus Faecalibacterium gallistercoris</name>
    <dbReference type="NCBI Taxonomy" id="2838579"/>
    <lineage>
        <taxon>Bacteria</taxon>
        <taxon>Bacillati</taxon>
        <taxon>Bacillota</taxon>
        <taxon>Clostridia</taxon>
        <taxon>Eubacteriales</taxon>
        <taxon>Oscillospiraceae</taxon>
        <taxon>Faecalibacterium</taxon>
    </lineage>
</organism>
<evidence type="ECO:0000313" key="1">
    <source>
        <dbReference type="EMBL" id="HIZ58222.1"/>
    </source>
</evidence>
<accession>A0A9D2FGT4</accession>
<dbReference type="Proteomes" id="UP000824065">
    <property type="component" value="Unassembled WGS sequence"/>
</dbReference>
<dbReference type="AlphaFoldDB" id="A0A9D2FGT4"/>
<protein>
    <submittedName>
        <fullName evidence="1">Uncharacterized protein</fullName>
    </submittedName>
</protein>
<gene>
    <name evidence="1" type="ORF">H9725_06545</name>
</gene>